<accession>A0A1Y2F4A7</accession>
<organism evidence="1 2">
    <name type="scientific">Protomyces lactucae-debilis</name>
    <dbReference type="NCBI Taxonomy" id="2754530"/>
    <lineage>
        <taxon>Eukaryota</taxon>
        <taxon>Fungi</taxon>
        <taxon>Dikarya</taxon>
        <taxon>Ascomycota</taxon>
        <taxon>Taphrinomycotina</taxon>
        <taxon>Taphrinomycetes</taxon>
        <taxon>Taphrinales</taxon>
        <taxon>Protomycetaceae</taxon>
        <taxon>Protomyces</taxon>
    </lineage>
</organism>
<dbReference type="PANTHER" id="PTHR15192">
    <property type="entry name" value="PROTEIN CBG05349"/>
    <property type="match status" value="1"/>
</dbReference>
<sequence>MVHTSRPNSFKTEGGRVVPATTDTLIIGNGPSSLAISFLLHGNVPFYNKTGTTPHPDSILHAKLSRPEFKGQPLYKALDSSLDTLVEHFEAAGYYSQDAWPANVLLDALLWPNASLGAGDVPSTLSFEYNAAYARDHIVLGSAIEAGGQWAEDATHGQEAPFGYGGNSGDTARTLSYAEQLSLPGYSFAQWHLETQGCAFPAYERPRRPLVSAYYAAYPHFVGLCSAIYNGTRITAVERLPEDTSKRIRYRVQGIDGRGVAFEVTCRHVVLACGLYSSLIEPPALLSPYTRWPSPVDSESSEDETSLQRGPLLVIGSGFSAADAVIENMERRPIIHVYKWDTATYTSPLKHCHRSSYPEYANIYKRMKLGAKQSSGAFPGDKQYQAFADVAIIDVHDTAFDGKHARQRLQVTVRHRDGTESCVAVSEMVVLTGRRTSLEFLGPKALQQLDIHEKDGWMEKVGLRAHIRPQGAALVVLEDMLCIGSITGDSLIKFSYGAVVGAAMRIISDTKQA</sequence>
<dbReference type="SUPFAM" id="SSF51905">
    <property type="entry name" value="FAD/NAD(P)-binding domain"/>
    <property type="match status" value="1"/>
</dbReference>
<evidence type="ECO:0000313" key="1">
    <source>
        <dbReference type="EMBL" id="ORY77775.1"/>
    </source>
</evidence>
<dbReference type="GeneID" id="63788135"/>
<evidence type="ECO:0000313" key="2">
    <source>
        <dbReference type="Proteomes" id="UP000193685"/>
    </source>
</evidence>
<dbReference type="Proteomes" id="UP000193685">
    <property type="component" value="Unassembled WGS sequence"/>
</dbReference>
<dbReference type="PANTHER" id="PTHR15192:SF8">
    <property type="entry name" value="FAD_NAD(P)-BINDING DOMAIN-CONTAINING PROTEIN"/>
    <property type="match status" value="1"/>
</dbReference>
<protein>
    <submittedName>
        <fullName evidence="1">Uncharacterized protein</fullName>
    </submittedName>
</protein>
<keyword evidence="2" id="KW-1185">Reference proteome</keyword>
<dbReference type="STRING" id="56484.A0A1Y2F4A7"/>
<dbReference type="EMBL" id="MCFI01000019">
    <property type="protein sequence ID" value="ORY77775.1"/>
    <property type="molecule type" value="Genomic_DNA"/>
</dbReference>
<gene>
    <name evidence="1" type="ORF">BCR37DRAFT_394862</name>
</gene>
<reference evidence="1 2" key="1">
    <citation type="submission" date="2016-07" db="EMBL/GenBank/DDBJ databases">
        <title>Pervasive Adenine N6-methylation of Active Genes in Fungi.</title>
        <authorList>
            <consortium name="DOE Joint Genome Institute"/>
            <person name="Mondo S.J."/>
            <person name="Dannebaum R.O."/>
            <person name="Kuo R.C."/>
            <person name="Labutti K."/>
            <person name="Haridas S."/>
            <person name="Kuo A."/>
            <person name="Salamov A."/>
            <person name="Ahrendt S.R."/>
            <person name="Lipzen A."/>
            <person name="Sullivan W."/>
            <person name="Andreopoulos W.B."/>
            <person name="Clum A."/>
            <person name="Lindquist E."/>
            <person name="Daum C."/>
            <person name="Ramamoorthy G.K."/>
            <person name="Gryganskyi A."/>
            <person name="Culley D."/>
            <person name="Magnuson J.K."/>
            <person name="James T.Y."/>
            <person name="O'Malley M.A."/>
            <person name="Stajich J.E."/>
            <person name="Spatafora J.W."/>
            <person name="Visel A."/>
            <person name="Grigoriev I.V."/>
        </authorList>
    </citation>
    <scope>NUCLEOTIDE SEQUENCE [LARGE SCALE GENOMIC DNA]</scope>
    <source>
        <strain evidence="1 2">12-1054</strain>
    </source>
</reference>
<dbReference type="AlphaFoldDB" id="A0A1Y2F4A7"/>
<dbReference type="RefSeq" id="XP_040723160.1">
    <property type="nucleotide sequence ID" value="XM_040871536.1"/>
</dbReference>
<dbReference type="OrthoDB" id="412005at2759"/>
<comment type="caution">
    <text evidence="1">The sequence shown here is derived from an EMBL/GenBank/DDBJ whole genome shotgun (WGS) entry which is preliminary data.</text>
</comment>
<dbReference type="OMA" id="ASWDIQT"/>
<dbReference type="InterPro" id="IPR029731">
    <property type="entry name" value="OSGIN1/2"/>
</dbReference>
<proteinExistence type="predicted"/>
<dbReference type="Gene3D" id="3.50.50.60">
    <property type="entry name" value="FAD/NAD(P)-binding domain"/>
    <property type="match status" value="1"/>
</dbReference>
<dbReference type="InterPro" id="IPR036188">
    <property type="entry name" value="FAD/NAD-bd_sf"/>
</dbReference>
<name>A0A1Y2F4A7_PROLT</name>